<feature type="transmembrane region" description="Helical" evidence="1">
    <location>
        <begin position="239"/>
        <end position="259"/>
    </location>
</feature>
<name>N9P415_9GAMM</name>
<dbReference type="HOGENOM" id="CLU_080176_0_0_6"/>
<keyword evidence="1" id="KW-1133">Transmembrane helix</keyword>
<evidence type="ECO:0000313" key="5">
    <source>
        <dbReference type="Proteomes" id="UP000013101"/>
    </source>
</evidence>
<dbReference type="NCBIfam" id="NF033610">
    <property type="entry name" value="SLATT_3"/>
    <property type="match status" value="1"/>
</dbReference>
<dbReference type="InterPro" id="IPR041116">
    <property type="entry name" value="SLATT_3"/>
</dbReference>
<dbReference type="Pfam" id="PF18181">
    <property type="entry name" value="SLATT_1"/>
    <property type="match status" value="1"/>
</dbReference>
<evidence type="ECO:0000259" key="3">
    <source>
        <dbReference type="Pfam" id="PF18184"/>
    </source>
</evidence>
<keyword evidence="1" id="KW-0812">Transmembrane</keyword>
<reference evidence="4 5" key="1">
    <citation type="submission" date="2013-02" db="EMBL/GenBank/DDBJ databases">
        <title>The Genome Sequence of Acinetobacter sp. NIPH 2171.</title>
        <authorList>
            <consortium name="The Broad Institute Genome Sequencing Platform"/>
            <consortium name="The Broad Institute Genome Sequencing Center for Infectious Disease"/>
            <person name="Cerqueira G."/>
            <person name="Feldgarden M."/>
            <person name="Courvalin P."/>
            <person name="Perichon B."/>
            <person name="Grillot-Courvalin C."/>
            <person name="Clermont D."/>
            <person name="Rocha E."/>
            <person name="Yoon E.-J."/>
            <person name="Nemec A."/>
            <person name="Walker B."/>
            <person name="Young S.K."/>
            <person name="Zeng Q."/>
            <person name="Gargeya S."/>
            <person name="Fitzgerald M."/>
            <person name="Haas B."/>
            <person name="Abouelleil A."/>
            <person name="Alvarado L."/>
            <person name="Arachchi H.M."/>
            <person name="Berlin A.M."/>
            <person name="Chapman S.B."/>
            <person name="Dewar J."/>
            <person name="Goldberg J."/>
            <person name="Griggs A."/>
            <person name="Gujja S."/>
            <person name="Hansen M."/>
            <person name="Howarth C."/>
            <person name="Imamovic A."/>
            <person name="Larimer J."/>
            <person name="McCowan C."/>
            <person name="Murphy C."/>
            <person name="Neiman D."/>
            <person name="Pearson M."/>
            <person name="Priest M."/>
            <person name="Roberts A."/>
            <person name="Saif S."/>
            <person name="Shea T."/>
            <person name="Sisk P."/>
            <person name="Sykes S."/>
            <person name="Wortman J."/>
            <person name="Nusbaum C."/>
            <person name="Birren B."/>
        </authorList>
    </citation>
    <scope>NUCLEOTIDE SEQUENCE [LARGE SCALE GENOMIC DNA]</scope>
    <source>
        <strain evidence="4 5">NIPH 2171</strain>
    </source>
</reference>
<dbReference type="PATRIC" id="fig|1217693.3.peg.1337"/>
<dbReference type="InterPro" id="IPR040884">
    <property type="entry name" value="SLATT_1"/>
</dbReference>
<evidence type="ECO:0008006" key="6">
    <source>
        <dbReference type="Google" id="ProtNLM"/>
    </source>
</evidence>
<dbReference type="RefSeq" id="WP_005234474.1">
    <property type="nucleotide sequence ID" value="NZ_CP083658.1"/>
</dbReference>
<feature type="domain" description="SMODS and SLOG-associating 2TM effector" evidence="3">
    <location>
        <begin position="26"/>
        <end position="182"/>
    </location>
</feature>
<feature type="transmembrane region" description="Helical" evidence="1">
    <location>
        <begin position="69"/>
        <end position="90"/>
    </location>
</feature>
<keyword evidence="1" id="KW-0472">Membrane</keyword>
<accession>N9P415</accession>
<dbReference type="Proteomes" id="UP000013101">
    <property type="component" value="Unassembled WGS sequence"/>
</dbReference>
<sequence>MKAFFFKFFHRKNPSDELENFKLKFPGLYDCASDVSQKAQDKYLNLIRVEYFFLFITAITALMKFEVIYFVWTFVLVCALLFSQLYRHFIKPEQTWYRARALAESVKTITWRYVMGSSPFNDKSIKNDEKISTQEFLNRLEEIKEVNDFASIAPIAETDLVHNSAITDSMKAIRLYTLEEKKEFYLKYRIQDQKLWYAKKASFNKKANRNWMITIVGLIVLYLISMILIASKYILSTDWYSNVEPILVLITALIGWVQIKKHGELASSYILTAHEIQKLAEELSLLGDDPDEFERFVDSAEQAFSREHTQWVARKKF</sequence>
<evidence type="ECO:0000256" key="1">
    <source>
        <dbReference type="SAM" id="Phobius"/>
    </source>
</evidence>
<feature type="transmembrane region" description="Helical" evidence="1">
    <location>
        <begin position="211"/>
        <end position="233"/>
    </location>
</feature>
<dbReference type="OrthoDB" id="9806639at2"/>
<comment type="caution">
    <text evidence="4">The sequence shown here is derived from an EMBL/GenBank/DDBJ whole genome shotgun (WGS) entry which is preliminary data.</text>
</comment>
<dbReference type="EMBL" id="APRS01000009">
    <property type="protein sequence ID" value="ENX09592.1"/>
    <property type="molecule type" value="Genomic_DNA"/>
</dbReference>
<dbReference type="NCBIfam" id="NF033634">
    <property type="entry name" value="SLATT_1"/>
    <property type="match status" value="1"/>
</dbReference>
<feature type="transmembrane region" description="Helical" evidence="1">
    <location>
        <begin position="43"/>
        <end position="63"/>
    </location>
</feature>
<organism evidence="4 5">
    <name type="scientific">Acinetobacter variabilis</name>
    <dbReference type="NCBI Taxonomy" id="70346"/>
    <lineage>
        <taxon>Bacteria</taxon>
        <taxon>Pseudomonadati</taxon>
        <taxon>Pseudomonadota</taxon>
        <taxon>Gammaproteobacteria</taxon>
        <taxon>Moraxellales</taxon>
        <taxon>Moraxellaceae</taxon>
        <taxon>Acinetobacter</taxon>
    </lineage>
</organism>
<protein>
    <recommendedName>
        <fullName evidence="6">DUF4231 domain-containing protein</fullName>
    </recommendedName>
</protein>
<proteinExistence type="predicted"/>
<feature type="domain" description="SMODS and SLOG-associating 2TM effector" evidence="2">
    <location>
        <begin position="185"/>
        <end position="311"/>
    </location>
</feature>
<dbReference type="AlphaFoldDB" id="N9P415"/>
<dbReference type="Pfam" id="PF18184">
    <property type="entry name" value="SLATT_3"/>
    <property type="match status" value="1"/>
</dbReference>
<evidence type="ECO:0000313" key="4">
    <source>
        <dbReference type="EMBL" id="ENX09592.1"/>
    </source>
</evidence>
<gene>
    <name evidence="4" type="ORF">F897_01385</name>
</gene>
<evidence type="ECO:0000259" key="2">
    <source>
        <dbReference type="Pfam" id="PF18181"/>
    </source>
</evidence>